<dbReference type="AlphaFoldDB" id="A0A2N0T4J6"/>
<dbReference type="EMBL" id="WDRM01000009">
    <property type="protein sequence ID" value="KAB7338419.1"/>
    <property type="molecule type" value="Genomic_DNA"/>
</dbReference>
<reference evidence="11 12" key="2">
    <citation type="submission" date="2018-08" db="EMBL/GenBank/DDBJ databases">
        <title>A genome reference for cultivated species of the human gut microbiota.</title>
        <authorList>
            <person name="Zou Y."/>
            <person name="Xue W."/>
            <person name="Luo G."/>
        </authorList>
    </citation>
    <scope>NUCLEOTIDE SEQUENCE [LARGE SCALE GENOMIC DNA]</scope>
    <source>
        <strain evidence="9 12">AF11-12</strain>
        <strain evidence="8 11">TF06-45A</strain>
    </source>
</reference>
<evidence type="ECO:0000256" key="1">
    <source>
        <dbReference type="SAM" id="Phobius"/>
    </source>
</evidence>
<dbReference type="EMBL" id="PJDT01000033">
    <property type="protein sequence ID" value="PKC86777.1"/>
    <property type="molecule type" value="Genomic_DNA"/>
</dbReference>
<evidence type="ECO:0000313" key="14">
    <source>
        <dbReference type="Proteomes" id="UP000432196"/>
    </source>
</evidence>
<evidence type="ECO:0000313" key="5">
    <source>
        <dbReference type="EMBL" id="KAB7338419.1"/>
    </source>
</evidence>
<dbReference type="Proteomes" id="UP000432196">
    <property type="component" value="Unassembled WGS sequence"/>
</dbReference>
<dbReference type="Proteomes" id="UP000476628">
    <property type="component" value="Unassembled WGS sequence"/>
</dbReference>
<evidence type="ECO:0000313" key="6">
    <source>
        <dbReference type="EMBL" id="KAB7359227.1"/>
    </source>
</evidence>
<reference evidence="13 14" key="3">
    <citation type="journal article" date="2019" name="Nat. Med.">
        <title>A library of human gut bacterial isolates paired with longitudinal multiomics data enables mechanistic microbiome research.</title>
        <authorList>
            <person name="Poyet M."/>
            <person name="Groussin M."/>
            <person name="Gibbons S.M."/>
            <person name="Avila-Pacheco J."/>
            <person name="Jiang X."/>
            <person name="Kearney S.M."/>
            <person name="Perrotta A.R."/>
            <person name="Berdy B."/>
            <person name="Zhao S."/>
            <person name="Lieberman T.D."/>
            <person name="Swanson P.K."/>
            <person name="Smith M."/>
            <person name="Roesemann S."/>
            <person name="Alexander J.E."/>
            <person name="Rich S.A."/>
            <person name="Livny J."/>
            <person name="Vlamakis H."/>
            <person name="Clish C."/>
            <person name="Bullock K."/>
            <person name="Deik A."/>
            <person name="Scott J."/>
            <person name="Pierce K.A."/>
            <person name="Xavier R.J."/>
            <person name="Alm E.J."/>
        </authorList>
    </citation>
    <scope>NUCLEOTIDE SEQUENCE [LARGE SCALE GENOMIC DNA]</scope>
    <source>
        <strain evidence="4 17">BIOML-A136</strain>
        <strain evidence="3 14">BIOML-A201</strain>
        <strain evidence="2 16">BIOML-A210</strain>
        <strain evidence="6 15">BIOML-A55</strain>
        <strain evidence="5 13">BIOML-A65</strain>
    </source>
</reference>
<evidence type="ECO:0000313" key="8">
    <source>
        <dbReference type="EMBL" id="RGL48688.1"/>
    </source>
</evidence>
<dbReference type="RefSeq" id="WP_007055582.1">
    <property type="nucleotide sequence ID" value="NZ_JBBNMW010000022.1"/>
</dbReference>
<evidence type="ECO:0000313" key="17">
    <source>
        <dbReference type="Proteomes" id="UP000476628"/>
    </source>
</evidence>
<accession>A0A2N0T4J6</accession>
<dbReference type="EMBL" id="WDWL01000004">
    <property type="protein sequence ID" value="KAB7073825.1"/>
    <property type="molecule type" value="Genomic_DNA"/>
</dbReference>
<evidence type="ECO:0000313" key="3">
    <source>
        <dbReference type="EMBL" id="KAB7073825.1"/>
    </source>
</evidence>
<dbReference type="Proteomes" id="UP000430971">
    <property type="component" value="Unassembled WGS sequence"/>
</dbReference>
<evidence type="ECO:0000313" key="13">
    <source>
        <dbReference type="Proteomes" id="UP000430971"/>
    </source>
</evidence>
<organism evidence="3 14">
    <name type="scientific">Bifidobacterium longum</name>
    <dbReference type="NCBI Taxonomy" id="216816"/>
    <lineage>
        <taxon>Bacteria</taxon>
        <taxon>Bacillati</taxon>
        <taxon>Actinomycetota</taxon>
        <taxon>Actinomycetes</taxon>
        <taxon>Bifidobacteriales</taxon>
        <taxon>Bifidobacteriaceae</taxon>
        <taxon>Bifidobacterium</taxon>
    </lineage>
</organism>
<evidence type="ECO:0000313" key="10">
    <source>
        <dbReference type="Proteomes" id="UP000232654"/>
    </source>
</evidence>
<gene>
    <name evidence="7" type="ORF">APC1503_2132</name>
    <name evidence="9" type="ORF">DWV59_09465</name>
    <name evidence="8" type="ORF">DXC63_06785</name>
    <name evidence="6" type="ORF">GBB63_04805</name>
    <name evidence="5" type="ORF">GBB73_04740</name>
    <name evidence="4" type="ORF">GBC45_08960</name>
    <name evidence="3" type="ORF">GBI83_03230</name>
    <name evidence="2" type="ORF">GBI87_06400</name>
</gene>
<dbReference type="Proteomes" id="UP000265775">
    <property type="component" value="Unassembled WGS sequence"/>
</dbReference>
<dbReference type="EMBL" id="QSRZ01000006">
    <property type="protein sequence ID" value="RGL48688.1"/>
    <property type="molecule type" value="Genomic_DNA"/>
</dbReference>
<evidence type="ECO:0000313" key="11">
    <source>
        <dbReference type="Proteomes" id="UP000261288"/>
    </source>
</evidence>
<dbReference type="Proteomes" id="UP000232654">
    <property type="component" value="Unassembled WGS sequence"/>
</dbReference>
<dbReference type="EMBL" id="WDUB01000015">
    <property type="protein sequence ID" value="KAB7202485.1"/>
    <property type="molecule type" value="Genomic_DNA"/>
</dbReference>
<evidence type="ECO:0000313" key="12">
    <source>
        <dbReference type="Proteomes" id="UP000265775"/>
    </source>
</evidence>
<keyword evidence="1" id="KW-0812">Transmembrane</keyword>
<evidence type="ECO:0000313" key="16">
    <source>
        <dbReference type="Proteomes" id="UP000467387"/>
    </source>
</evidence>
<evidence type="ECO:0000313" key="2">
    <source>
        <dbReference type="EMBL" id="KAB7056806.1"/>
    </source>
</evidence>
<keyword evidence="1" id="KW-0472">Membrane</keyword>
<comment type="caution">
    <text evidence="3">The sequence shown here is derived from an EMBL/GenBank/DDBJ whole genome shotgun (WGS) entry which is preliminary data.</text>
</comment>
<keyword evidence="1" id="KW-1133">Transmembrane helix</keyword>
<dbReference type="EMBL" id="QSAR01000012">
    <property type="protein sequence ID" value="RGW63485.1"/>
    <property type="molecule type" value="Genomic_DNA"/>
</dbReference>
<dbReference type="EMBL" id="WDWU01000008">
    <property type="protein sequence ID" value="KAB7056806.1"/>
    <property type="molecule type" value="Genomic_DNA"/>
</dbReference>
<proteinExistence type="predicted"/>
<evidence type="ECO:0000313" key="15">
    <source>
        <dbReference type="Proteomes" id="UP000460881"/>
    </source>
</evidence>
<name>A0A2N0T4J6_BIFLN</name>
<feature type="transmembrane region" description="Helical" evidence="1">
    <location>
        <begin position="41"/>
        <end position="65"/>
    </location>
</feature>
<evidence type="ECO:0000313" key="4">
    <source>
        <dbReference type="EMBL" id="KAB7202485.1"/>
    </source>
</evidence>
<protein>
    <submittedName>
        <fullName evidence="3">Uncharacterized protein</fullName>
    </submittedName>
</protein>
<dbReference type="Proteomes" id="UP000460881">
    <property type="component" value="Unassembled WGS sequence"/>
</dbReference>
<reference evidence="7 10" key="1">
    <citation type="submission" date="2017-12" db="EMBL/GenBank/DDBJ databases">
        <title>Bifidobacterium longum APC/DPC strains.</title>
        <authorList>
            <person name="Arboleya S."/>
        </authorList>
    </citation>
    <scope>NUCLEOTIDE SEQUENCE [LARGE SCALE GENOMIC DNA]</scope>
    <source>
        <strain evidence="7 10">APC1503</strain>
    </source>
</reference>
<dbReference type="EMBL" id="WDRC01000010">
    <property type="protein sequence ID" value="KAB7359227.1"/>
    <property type="molecule type" value="Genomic_DNA"/>
</dbReference>
<sequence>MVMTGGYASSWLILHVGMLFGQGAKNAASLDRIKEARCWNIAYYLCVILTFLCVIAGSLGLMLLFKELIID</sequence>
<evidence type="ECO:0000313" key="9">
    <source>
        <dbReference type="EMBL" id="RGW63485.1"/>
    </source>
</evidence>
<dbReference type="Proteomes" id="UP000467387">
    <property type="component" value="Unassembled WGS sequence"/>
</dbReference>
<dbReference type="Proteomes" id="UP000261288">
    <property type="component" value="Unassembled WGS sequence"/>
</dbReference>
<evidence type="ECO:0000313" key="7">
    <source>
        <dbReference type="EMBL" id="PKC86777.1"/>
    </source>
</evidence>